<protein>
    <submittedName>
        <fullName evidence="2">Molecular chaperone Tir</fullName>
    </submittedName>
</protein>
<reference evidence="2 3" key="1">
    <citation type="submission" date="2019-12" db="EMBL/GenBank/DDBJ databases">
        <title>Whole genome sequences of Lactococcus raffinolactis strains isolated from sewage.</title>
        <authorList>
            <person name="Ybazeta G."/>
            <person name="Ross M."/>
            <person name="Brabant-Kirwan D."/>
            <person name="Saleh M."/>
            <person name="Dillon J.A."/>
            <person name="Splinter K."/>
            <person name="Nokhbeh R."/>
        </authorList>
    </citation>
    <scope>NUCLEOTIDE SEQUENCE [LARGE SCALE GENOMIC DNA]</scope>
    <source>
        <strain evidence="2 3">Lr_19_5</strain>
    </source>
</reference>
<dbReference type="RefSeq" id="WP_167839239.1">
    <property type="nucleotide sequence ID" value="NZ_CP047616.1"/>
</dbReference>
<name>A0A6H0UKZ6_9LACT</name>
<dbReference type="InterPro" id="IPR036490">
    <property type="entry name" value="ThsB_TIR-like_sf"/>
</dbReference>
<dbReference type="InterPro" id="IPR015032">
    <property type="entry name" value="ThsB__TIR-like_domain"/>
</dbReference>
<evidence type="ECO:0000313" key="3">
    <source>
        <dbReference type="Proteomes" id="UP000501945"/>
    </source>
</evidence>
<gene>
    <name evidence="2" type="ORF">GU336_10650</name>
</gene>
<accession>A0A6H0UKZ6</accession>
<evidence type="ECO:0000259" key="1">
    <source>
        <dbReference type="Pfam" id="PF08937"/>
    </source>
</evidence>
<dbReference type="SUPFAM" id="SSF52206">
    <property type="entry name" value="Hypothetical protein MTH538"/>
    <property type="match status" value="1"/>
</dbReference>
<dbReference type="EMBL" id="CP047616">
    <property type="protein sequence ID" value="QIW55005.1"/>
    <property type="molecule type" value="Genomic_DNA"/>
</dbReference>
<sequence length="166" mass="19375">MAYRNKTYVAFDGDKDIRYYRLMKAWKQSDKTDFNFYDAHDLNTARDSSQEESIKRQLRERMANSKVFVLLIGESTKNLTKFVKWEIELAIKKELPIICVNLNGKKSKDTLCPKSLDDKLSIFIPFGSKIMQYALENWPTSDASYRKDGKTGAYHYKQSVYDELGI</sequence>
<feature type="domain" description="Thoeris protein ThsB TIR-like" evidence="1">
    <location>
        <begin position="8"/>
        <end position="106"/>
    </location>
</feature>
<evidence type="ECO:0000313" key="2">
    <source>
        <dbReference type="EMBL" id="QIW55005.1"/>
    </source>
</evidence>
<proteinExistence type="predicted"/>
<dbReference type="Gene3D" id="3.40.50.11200">
    <property type="match status" value="1"/>
</dbReference>
<organism evidence="2 3">
    <name type="scientific">Pseudolactococcus raffinolactis</name>
    <dbReference type="NCBI Taxonomy" id="1366"/>
    <lineage>
        <taxon>Bacteria</taxon>
        <taxon>Bacillati</taxon>
        <taxon>Bacillota</taxon>
        <taxon>Bacilli</taxon>
        <taxon>Lactobacillales</taxon>
        <taxon>Streptococcaceae</taxon>
        <taxon>Pseudolactococcus</taxon>
    </lineage>
</organism>
<dbReference type="Pfam" id="PF08937">
    <property type="entry name" value="ThsB_TIR"/>
    <property type="match status" value="1"/>
</dbReference>
<dbReference type="AlphaFoldDB" id="A0A6H0UKZ6"/>
<dbReference type="Proteomes" id="UP000501945">
    <property type="component" value="Chromosome"/>
</dbReference>